<dbReference type="EMBL" id="SLWX01000005">
    <property type="protein sequence ID" value="TCO76095.1"/>
    <property type="molecule type" value="Genomic_DNA"/>
</dbReference>
<evidence type="ECO:0000313" key="3">
    <source>
        <dbReference type="Proteomes" id="UP000294980"/>
    </source>
</evidence>
<accession>A0A4R2LA18</accession>
<dbReference type="RefSeq" id="WP_117315621.1">
    <property type="nucleotide sequence ID" value="NZ_QQSW01000003.1"/>
</dbReference>
<dbReference type="OrthoDB" id="1118734at2"/>
<protein>
    <submittedName>
        <fullName evidence="2">Uncharacterized protein DUF2490</fullName>
    </submittedName>
</protein>
<dbReference type="Pfam" id="PF10677">
    <property type="entry name" value="DUF2490"/>
    <property type="match status" value="1"/>
</dbReference>
<organism evidence="2 3">
    <name type="scientific">Chromatocurvus halotolerans</name>
    <dbReference type="NCBI Taxonomy" id="1132028"/>
    <lineage>
        <taxon>Bacteria</taxon>
        <taxon>Pseudomonadati</taxon>
        <taxon>Pseudomonadota</taxon>
        <taxon>Gammaproteobacteria</taxon>
        <taxon>Cellvibrionales</taxon>
        <taxon>Halieaceae</taxon>
        <taxon>Chromatocurvus</taxon>
    </lineage>
</organism>
<comment type="caution">
    <text evidence="2">The sequence shown here is derived from an EMBL/GenBank/DDBJ whole genome shotgun (WGS) entry which is preliminary data.</text>
</comment>
<dbReference type="AlphaFoldDB" id="A0A4R2LA18"/>
<feature type="chain" id="PRO_5020237174" evidence="1">
    <location>
        <begin position="24"/>
        <end position="233"/>
    </location>
</feature>
<proteinExistence type="predicted"/>
<dbReference type="InterPro" id="IPR019619">
    <property type="entry name" value="DUF2490"/>
</dbReference>
<evidence type="ECO:0000256" key="1">
    <source>
        <dbReference type="SAM" id="SignalP"/>
    </source>
</evidence>
<gene>
    <name evidence="2" type="ORF">EV688_10555</name>
</gene>
<feature type="signal peptide" evidence="1">
    <location>
        <begin position="1"/>
        <end position="23"/>
    </location>
</feature>
<keyword evidence="1" id="KW-0732">Signal</keyword>
<keyword evidence="3" id="KW-1185">Reference proteome</keyword>
<name>A0A4R2LA18_9GAMM</name>
<reference evidence="2 3" key="1">
    <citation type="submission" date="2019-03" db="EMBL/GenBank/DDBJ databases">
        <title>Genomic Encyclopedia of Type Strains, Phase IV (KMG-IV): sequencing the most valuable type-strain genomes for metagenomic binning, comparative biology and taxonomic classification.</title>
        <authorList>
            <person name="Goeker M."/>
        </authorList>
    </citation>
    <scope>NUCLEOTIDE SEQUENCE [LARGE SCALE GENOMIC DNA]</scope>
    <source>
        <strain evidence="2 3">DSM 23344</strain>
    </source>
</reference>
<sequence length="233" mass="26931">MLSIAKPCIAGYLLLLLASPALATVDEDEVGAWYMYMWNHDRSDSRFGLQGDVQYRNWDLLGDMEQLLIRGGLTWRPENTPVKLTFGAANITTGEYGSRSRNTTENRLYQEALIPHRLGSRLQVTHRLRLEQRDVEGQSTRNRFRYFLALNYPLNQDTLGRGAIYLSVYNEIFLNLEKDIGNGRRVDTYDRNRVYAAIGYGVSDSIRLQFGVMRQDTDPWAKNQLQLNLFHNF</sequence>
<evidence type="ECO:0000313" key="2">
    <source>
        <dbReference type="EMBL" id="TCO76095.1"/>
    </source>
</evidence>
<dbReference type="Proteomes" id="UP000294980">
    <property type="component" value="Unassembled WGS sequence"/>
</dbReference>